<protein>
    <submittedName>
        <fullName evidence="5">Paralemmin-3</fullName>
    </submittedName>
</protein>
<feature type="compositionally biased region" description="Basic and acidic residues" evidence="3">
    <location>
        <begin position="718"/>
        <end position="739"/>
    </location>
</feature>
<keyword evidence="1 2" id="KW-0175">Coiled coil</keyword>
<feature type="compositionally biased region" description="Basic and acidic residues" evidence="3">
    <location>
        <begin position="700"/>
        <end position="711"/>
    </location>
</feature>
<evidence type="ECO:0000256" key="1">
    <source>
        <dbReference type="ARBA" id="ARBA00023054"/>
    </source>
</evidence>
<evidence type="ECO:0000256" key="2">
    <source>
        <dbReference type="SAM" id="Coils"/>
    </source>
</evidence>
<dbReference type="GeneID" id="101997335"/>
<feature type="compositionally biased region" description="Basic and acidic residues" evidence="3">
    <location>
        <begin position="207"/>
        <end position="216"/>
    </location>
</feature>
<evidence type="ECO:0000256" key="3">
    <source>
        <dbReference type="SAM" id="MobiDB-lite"/>
    </source>
</evidence>
<feature type="region of interest" description="Disordered" evidence="3">
    <location>
        <begin position="506"/>
        <end position="835"/>
    </location>
</feature>
<evidence type="ECO:0000313" key="4">
    <source>
        <dbReference type="Proteomes" id="UP000694915"/>
    </source>
</evidence>
<reference evidence="5" key="1">
    <citation type="submission" date="2025-08" db="UniProtKB">
        <authorList>
            <consortium name="RefSeq"/>
        </authorList>
    </citation>
    <scope>IDENTIFICATION</scope>
</reference>
<feature type="region of interest" description="Disordered" evidence="3">
    <location>
        <begin position="249"/>
        <end position="356"/>
    </location>
</feature>
<evidence type="ECO:0000313" key="5">
    <source>
        <dbReference type="RefSeq" id="XP_026633719.1"/>
    </source>
</evidence>
<sequence>MVALVQAEDLHFTRQSLSARRRRRRQCPGSRGSVPGRSPPPAGAPAWLRDPLPPTRAQTGELRLTPREGYWAEMALQTPVLSPATATPMVMAESALYRQRLEVIAVSVTLQNPEAFSCPLHQVSALRPPPAGGRPGRPGRAGSPEEAGEGRHWARPQLWVVCAQEKRRLQEEIGAARRELEEEKLRVERLKRKSLRERWLMDGAAEGPERSEDLASKDPQSPEGQAQARIRNLEDSLFSLQSQLQLLQSASTGAQHRPAGRPIWRREGPRPLSQPTMEAGPAGLSDVDKRTSLPAGPVGMSPESPSDPREELSEVLPALRPSPEAIGVSSEANGPCPGHRPLQEQPSPGAASITQAKGDAVVEVVWAGLQATENSATAPTGVELEAKVEEVVLEAIESRQGTSSPELPAWVKEGRGVVEVVWEGLGGSDSDVTGETDRDAEATQASPPRLQEQCEAETSRKEEGASRDSPEGIGQGGPGGEEGSFIWVERVALSEDWEELLMEGLEAPPGVGCEGGPEALMGAQLGGSGESWEVKKSEGSEERGMAEKLKVERGGAAEVPEPVQEREGSQAEKAEEKDGESPPPAEVTTDEEKQAVREKEDREPLEAEKGGKEEPATTETPLVAERKPEGPLDPERRGSEVPSDQEKDGESSLDRESKTNEKLLEGEPEGEDSLDEETRGSKELLDEEPGGEGSLDEETKESKTLLDRDPGGSELSSEAEKTPGTKEELSPEEQDKPSEGAEFLVEDASQSGTPLSVHEKPTSEEQELQGLEKQEGPVEETAREPQPCAESEGPPGDATPLLAETPAVEQPVESQPLLHQEVSSTNPGDHPAPTYAPARQLELAEAKEASGPKQKTCQCCVVM</sequence>
<dbReference type="PANTHER" id="PTHR47528:SF1">
    <property type="entry name" value="PARALEMMIN-3"/>
    <property type="match status" value="1"/>
</dbReference>
<organism evidence="4 5">
    <name type="scientific">Microtus ochrogaster</name>
    <name type="common">Prairie vole</name>
    <dbReference type="NCBI Taxonomy" id="79684"/>
    <lineage>
        <taxon>Eukaryota</taxon>
        <taxon>Metazoa</taxon>
        <taxon>Chordata</taxon>
        <taxon>Craniata</taxon>
        <taxon>Vertebrata</taxon>
        <taxon>Euteleostomi</taxon>
        <taxon>Mammalia</taxon>
        <taxon>Eutheria</taxon>
        <taxon>Euarchontoglires</taxon>
        <taxon>Glires</taxon>
        <taxon>Rodentia</taxon>
        <taxon>Myomorpha</taxon>
        <taxon>Muroidea</taxon>
        <taxon>Cricetidae</taxon>
        <taxon>Arvicolinae</taxon>
        <taxon>Microtus</taxon>
    </lineage>
</organism>
<feature type="compositionally biased region" description="Acidic residues" evidence="3">
    <location>
        <begin position="685"/>
        <end position="699"/>
    </location>
</feature>
<dbReference type="InterPro" id="IPR004965">
    <property type="entry name" value="Paralemmin"/>
</dbReference>
<feature type="compositionally biased region" description="Basic and acidic residues" evidence="3">
    <location>
        <begin position="563"/>
        <end position="580"/>
    </location>
</feature>
<feature type="region of interest" description="Disordered" evidence="3">
    <location>
        <begin position="424"/>
        <end position="487"/>
    </location>
</feature>
<keyword evidence="4" id="KW-1185">Reference proteome</keyword>
<feature type="compositionally biased region" description="Basic and acidic residues" evidence="3">
    <location>
        <begin position="590"/>
        <end position="615"/>
    </location>
</feature>
<feature type="compositionally biased region" description="Basic and acidic residues" evidence="3">
    <location>
        <begin position="624"/>
        <end position="665"/>
    </location>
</feature>
<feature type="coiled-coil region" evidence="2">
    <location>
        <begin position="163"/>
        <end position="198"/>
    </location>
</feature>
<feature type="region of interest" description="Disordered" evidence="3">
    <location>
        <begin position="17"/>
        <end position="58"/>
    </location>
</feature>
<feature type="region of interest" description="Disordered" evidence="3">
    <location>
        <begin position="126"/>
        <end position="151"/>
    </location>
</feature>
<feature type="compositionally biased region" description="Basic and acidic residues" evidence="3">
    <location>
        <begin position="457"/>
        <end position="470"/>
    </location>
</feature>
<feature type="compositionally biased region" description="Basic and acidic residues" evidence="3">
    <location>
        <begin position="532"/>
        <end position="555"/>
    </location>
</feature>
<dbReference type="Proteomes" id="UP000694915">
    <property type="component" value="Unplaced"/>
</dbReference>
<feature type="compositionally biased region" description="Acidic residues" evidence="3">
    <location>
        <begin position="666"/>
        <end position="675"/>
    </location>
</feature>
<feature type="region of interest" description="Disordered" evidence="3">
    <location>
        <begin position="201"/>
        <end position="227"/>
    </location>
</feature>
<proteinExistence type="predicted"/>
<dbReference type="RefSeq" id="XP_026633719.1">
    <property type="nucleotide sequence ID" value="XM_026777918.1"/>
</dbReference>
<dbReference type="InterPro" id="IPR024149">
    <property type="entry name" value="Paralemmin-3"/>
</dbReference>
<name>A0ABM1TVF7_MICOH</name>
<gene>
    <name evidence="5" type="primary">Palm3</name>
</gene>
<dbReference type="Pfam" id="PF03285">
    <property type="entry name" value="Paralemmin"/>
    <property type="match status" value="1"/>
</dbReference>
<dbReference type="PANTHER" id="PTHR47528">
    <property type="entry name" value="PARALEMMIN-3"/>
    <property type="match status" value="1"/>
</dbReference>
<accession>A0ABM1TVF7</accession>
<feature type="compositionally biased region" description="Basic and acidic residues" evidence="3">
    <location>
        <begin position="770"/>
        <end position="783"/>
    </location>
</feature>
<feature type="compositionally biased region" description="Gly residues" evidence="3">
    <location>
        <begin position="473"/>
        <end position="482"/>
    </location>
</feature>